<dbReference type="PATRIC" id="fig|391937.3.peg.800"/>
<gene>
    <name evidence="5" type="ORF">NA2_03857</name>
</gene>
<organism evidence="5 6">
    <name type="scientific">Nitratireductor pacificus pht-3B</name>
    <dbReference type="NCBI Taxonomy" id="391937"/>
    <lineage>
        <taxon>Bacteria</taxon>
        <taxon>Pseudomonadati</taxon>
        <taxon>Pseudomonadota</taxon>
        <taxon>Alphaproteobacteria</taxon>
        <taxon>Hyphomicrobiales</taxon>
        <taxon>Phyllobacteriaceae</taxon>
        <taxon>Nitratireductor</taxon>
    </lineage>
</organism>
<dbReference type="GO" id="GO:0003700">
    <property type="term" value="F:DNA-binding transcription factor activity"/>
    <property type="evidence" value="ECO:0007669"/>
    <property type="project" value="InterPro"/>
</dbReference>
<dbReference type="NCBIfam" id="NF033788">
    <property type="entry name" value="HTH_metalloreg"/>
    <property type="match status" value="1"/>
</dbReference>
<dbReference type="CDD" id="cd00090">
    <property type="entry name" value="HTH_ARSR"/>
    <property type="match status" value="1"/>
</dbReference>
<dbReference type="InterPro" id="IPR036388">
    <property type="entry name" value="WH-like_DNA-bd_sf"/>
</dbReference>
<dbReference type="eggNOG" id="COG0640">
    <property type="taxonomic scope" value="Bacteria"/>
</dbReference>
<proteinExistence type="predicted"/>
<dbReference type="PANTHER" id="PTHR33154:SF15">
    <property type="entry name" value="REGULATORY PROTEIN ARSR"/>
    <property type="match status" value="1"/>
</dbReference>
<keyword evidence="2" id="KW-0238">DNA-binding</keyword>
<feature type="domain" description="HTH arsR-type" evidence="4">
    <location>
        <begin position="1"/>
        <end position="89"/>
    </location>
</feature>
<comment type="caution">
    <text evidence="5">The sequence shown here is derived from an EMBL/GenBank/DDBJ whole genome shotgun (WGS) entry which is preliminary data.</text>
</comment>
<dbReference type="PANTHER" id="PTHR33154">
    <property type="entry name" value="TRANSCRIPTIONAL REGULATOR, ARSR FAMILY"/>
    <property type="match status" value="1"/>
</dbReference>
<evidence type="ECO:0000256" key="2">
    <source>
        <dbReference type="ARBA" id="ARBA00023125"/>
    </source>
</evidence>
<dbReference type="PROSITE" id="PS50987">
    <property type="entry name" value="HTH_ARSR_2"/>
    <property type="match status" value="1"/>
</dbReference>
<evidence type="ECO:0000256" key="1">
    <source>
        <dbReference type="ARBA" id="ARBA00023015"/>
    </source>
</evidence>
<dbReference type="InterPro" id="IPR001845">
    <property type="entry name" value="HTH_ArsR_DNA-bd_dom"/>
</dbReference>
<evidence type="ECO:0000259" key="4">
    <source>
        <dbReference type="PROSITE" id="PS50987"/>
    </source>
</evidence>
<protein>
    <submittedName>
        <fullName evidence="5">ArsR family transcriptional regulator</fullName>
    </submittedName>
</protein>
<keyword evidence="6" id="KW-1185">Reference proteome</keyword>
<reference evidence="5 6" key="1">
    <citation type="journal article" date="2012" name="J. Bacteriol.">
        <title>Genome Sequence of Nitratireductor pacificus Type Strain pht-3B.</title>
        <authorList>
            <person name="Lai Q."/>
            <person name="Li G."/>
            <person name="Shao Z."/>
        </authorList>
    </citation>
    <scope>NUCLEOTIDE SEQUENCE [LARGE SCALE GENOMIC DNA]</scope>
    <source>
        <strain evidence="6">pht-3B</strain>
    </source>
</reference>
<dbReference type="PRINTS" id="PR00778">
    <property type="entry name" value="HTHARSR"/>
</dbReference>
<dbReference type="InterPro" id="IPR051081">
    <property type="entry name" value="HTH_MetalResp_TranReg"/>
</dbReference>
<evidence type="ECO:0000313" key="5">
    <source>
        <dbReference type="EMBL" id="EKF20359.1"/>
    </source>
</evidence>
<dbReference type="SMART" id="SM00418">
    <property type="entry name" value="HTH_ARSR"/>
    <property type="match status" value="1"/>
</dbReference>
<dbReference type="InterPro" id="IPR036390">
    <property type="entry name" value="WH_DNA-bd_sf"/>
</dbReference>
<keyword evidence="1" id="KW-0805">Transcription regulation</keyword>
<dbReference type="AlphaFoldDB" id="K2LRH1"/>
<dbReference type="GO" id="GO:0003677">
    <property type="term" value="F:DNA binding"/>
    <property type="evidence" value="ECO:0007669"/>
    <property type="project" value="UniProtKB-KW"/>
</dbReference>
<keyword evidence="3" id="KW-0804">Transcription</keyword>
<dbReference type="EMBL" id="AMRM01000003">
    <property type="protein sequence ID" value="EKF20359.1"/>
    <property type="molecule type" value="Genomic_DNA"/>
</dbReference>
<dbReference type="InterPro" id="IPR011991">
    <property type="entry name" value="ArsR-like_HTH"/>
</dbReference>
<dbReference type="Gene3D" id="1.10.10.10">
    <property type="entry name" value="Winged helix-like DNA-binding domain superfamily/Winged helix DNA-binding domain"/>
    <property type="match status" value="1"/>
</dbReference>
<dbReference type="Pfam" id="PF01022">
    <property type="entry name" value="HTH_5"/>
    <property type="match status" value="1"/>
</dbReference>
<sequence length="105" mass="10984">MATGLAALSHPARIEILRHLAGLDRASCCKDVVGHLRLAQSTVSQHLKVLVEAGLLHRKPERQSARFEVDVEALNALSGSLASLASACAAANALQLVKQEGASHG</sequence>
<name>K2LRH1_9HYPH</name>
<dbReference type="SUPFAM" id="SSF46785">
    <property type="entry name" value="Winged helix' DNA-binding domain"/>
    <property type="match status" value="1"/>
</dbReference>
<evidence type="ECO:0000313" key="6">
    <source>
        <dbReference type="Proteomes" id="UP000006786"/>
    </source>
</evidence>
<evidence type="ECO:0000256" key="3">
    <source>
        <dbReference type="ARBA" id="ARBA00023163"/>
    </source>
</evidence>
<dbReference type="STRING" id="391937.NA2_03857"/>
<accession>K2LRH1</accession>
<dbReference type="Proteomes" id="UP000006786">
    <property type="component" value="Unassembled WGS sequence"/>
</dbReference>